<gene>
    <name evidence="2" type="primary">ATP8</name>
</gene>
<keyword evidence="1" id="KW-0472">Membrane</keyword>
<dbReference type="AlphaFoldDB" id="A0A0S2LTB4"/>
<keyword evidence="1" id="KW-0812">Transmembrane</keyword>
<sequence>MPQMKPLMWTVMMMMTMTMIITTMILNFFTNMKSINQLKKNKIKSLKWKW</sequence>
<reference evidence="2" key="1">
    <citation type="submission" date="2015-06" db="EMBL/GenBank/DDBJ databases">
        <title>High-throughput detection of wild bee species with mitogenome skimming and resequencing (mt-S/R).</title>
        <authorList>
            <person name="Tang M."/>
            <person name="Hardman C."/>
            <person name="Ji Y."/>
            <person name="Meng G."/>
            <person name="Liu S."/>
            <person name="Tan M."/>
            <person name="Yang S."/>
            <person name="Yang C."/>
            <person name="Moss E."/>
            <person name="Nevard T."/>
            <person name="Potts S.G."/>
            <person name="Zhou X."/>
            <person name="Yu D.W."/>
        </authorList>
    </citation>
    <scope>NUCLEOTIDE SEQUENCE</scope>
</reference>
<feature type="transmembrane region" description="Helical" evidence="1">
    <location>
        <begin position="6"/>
        <end position="29"/>
    </location>
</feature>
<keyword evidence="2" id="KW-0496">Mitochondrion</keyword>
<geneLocation type="mitochondrion" evidence="2"/>
<name>A0A0S2LTB4_9HYME</name>
<proteinExistence type="predicted"/>
<protein>
    <submittedName>
        <fullName evidence="2">ATP synthase F0 subunit 8</fullName>
    </submittedName>
</protein>
<evidence type="ECO:0000256" key="1">
    <source>
        <dbReference type="SAM" id="Phobius"/>
    </source>
</evidence>
<dbReference type="EMBL" id="KT164645">
    <property type="protein sequence ID" value="ALO64632.1"/>
    <property type="molecule type" value="Genomic_DNA"/>
</dbReference>
<evidence type="ECO:0000313" key="2">
    <source>
        <dbReference type="EMBL" id="ALO64632.1"/>
    </source>
</evidence>
<organism evidence="2">
    <name type="scientific">Andrena haemorrhoa</name>
    <dbReference type="NCBI Taxonomy" id="444401"/>
    <lineage>
        <taxon>Eukaryota</taxon>
        <taxon>Metazoa</taxon>
        <taxon>Ecdysozoa</taxon>
        <taxon>Arthropoda</taxon>
        <taxon>Hexapoda</taxon>
        <taxon>Insecta</taxon>
        <taxon>Pterygota</taxon>
        <taxon>Neoptera</taxon>
        <taxon>Endopterygota</taxon>
        <taxon>Hymenoptera</taxon>
        <taxon>Apocrita</taxon>
        <taxon>Aculeata</taxon>
        <taxon>Apoidea</taxon>
        <taxon>Anthophila</taxon>
        <taxon>Andrenidae</taxon>
        <taxon>Andreninae</taxon>
        <taxon>Andrena</taxon>
        <taxon>Taeniandrena</taxon>
    </lineage>
</organism>
<accession>A0A0S2LTB4</accession>
<keyword evidence="1" id="KW-1133">Transmembrane helix</keyword>